<keyword evidence="1" id="KW-0732">Signal</keyword>
<feature type="domain" description="DUF4174" evidence="2">
    <location>
        <begin position="22"/>
        <end position="127"/>
    </location>
</feature>
<dbReference type="PANTHER" id="PTHR46792:SF1">
    <property type="entry name" value="COILED-COIL DOMAIN-CONTAINING 80-LIKE 2"/>
    <property type="match status" value="1"/>
</dbReference>
<dbReference type="Pfam" id="PF13778">
    <property type="entry name" value="DUF4174"/>
    <property type="match status" value="1"/>
</dbReference>
<evidence type="ECO:0000259" key="2">
    <source>
        <dbReference type="Pfam" id="PF13778"/>
    </source>
</evidence>
<dbReference type="InterPro" id="IPR025232">
    <property type="entry name" value="DUF4174"/>
</dbReference>
<reference evidence="3 4" key="1">
    <citation type="submission" date="2019-01" db="EMBL/GenBank/DDBJ databases">
        <title>Draft Genome and Complete Hox-Cluster Characterization of the Sterlet Sturgeon (Acipenser ruthenus).</title>
        <authorList>
            <person name="Wei Q."/>
        </authorList>
    </citation>
    <scope>NUCLEOTIDE SEQUENCE [LARGE SCALE GENOMIC DNA]</scope>
    <source>
        <strain evidence="3">WHYD16114868_AA</strain>
        <tissue evidence="3">Blood</tissue>
    </source>
</reference>
<accession>A0A444V0F0</accession>
<dbReference type="PANTHER" id="PTHR46792">
    <property type="entry name" value="COILED-COIL DOMAIN-CONTAINING PROTEIN 80"/>
    <property type="match status" value="1"/>
</dbReference>
<name>A0A444V0F0_ACIRT</name>
<dbReference type="AlphaFoldDB" id="A0A444V0F0"/>
<evidence type="ECO:0000313" key="3">
    <source>
        <dbReference type="EMBL" id="RXM93926.1"/>
    </source>
</evidence>
<gene>
    <name evidence="3" type="ORF">EOD39_18560</name>
</gene>
<feature type="non-terminal residue" evidence="3">
    <location>
        <position position="1"/>
    </location>
</feature>
<keyword evidence="4" id="KW-1185">Reference proteome</keyword>
<sequence length="133" mass="15419">GQTLQSRNSSMPILAVMTGFDFLAEFAGKHRLWVITAPTFADNYYRMMEKQMEETQTEGLVCKLAKRDTFIVILIHNAMMEDKEVPFGSTSNKLVDPDLIAQIRKDYKMVYNEFFMVVTDYDLRLKESGILLY</sequence>
<protein>
    <submittedName>
        <fullName evidence="3">Coiled-coil domain-containing protein 80</fullName>
    </submittedName>
</protein>
<comment type="caution">
    <text evidence="3">The sequence shown here is derived from an EMBL/GenBank/DDBJ whole genome shotgun (WGS) entry which is preliminary data.</text>
</comment>
<evidence type="ECO:0000313" key="4">
    <source>
        <dbReference type="Proteomes" id="UP000289886"/>
    </source>
</evidence>
<evidence type="ECO:0000256" key="1">
    <source>
        <dbReference type="ARBA" id="ARBA00022729"/>
    </source>
</evidence>
<dbReference type="GO" id="GO:0005604">
    <property type="term" value="C:basement membrane"/>
    <property type="evidence" value="ECO:0007669"/>
    <property type="project" value="TreeGrafter"/>
</dbReference>
<dbReference type="EMBL" id="SCEB01003979">
    <property type="protein sequence ID" value="RXM93926.1"/>
    <property type="molecule type" value="Genomic_DNA"/>
</dbReference>
<dbReference type="GO" id="GO:0010811">
    <property type="term" value="P:positive regulation of cell-substrate adhesion"/>
    <property type="evidence" value="ECO:0007669"/>
    <property type="project" value="TreeGrafter"/>
</dbReference>
<proteinExistence type="predicted"/>
<dbReference type="GO" id="GO:0030198">
    <property type="term" value="P:extracellular matrix organization"/>
    <property type="evidence" value="ECO:0007669"/>
    <property type="project" value="TreeGrafter"/>
</dbReference>
<organism evidence="3 4">
    <name type="scientific">Acipenser ruthenus</name>
    <name type="common">Sterlet sturgeon</name>
    <dbReference type="NCBI Taxonomy" id="7906"/>
    <lineage>
        <taxon>Eukaryota</taxon>
        <taxon>Metazoa</taxon>
        <taxon>Chordata</taxon>
        <taxon>Craniata</taxon>
        <taxon>Vertebrata</taxon>
        <taxon>Euteleostomi</taxon>
        <taxon>Actinopterygii</taxon>
        <taxon>Chondrostei</taxon>
        <taxon>Acipenseriformes</taxon>
        <taxon>Acipenseridae</taxon>
        <taxon>Acipenser</taxon>
    </lineage>
</organism>
<dbReference type="Proteomes" id="UP000289886">
    <property type="component" value="Unassembled WGS sequence"/>
</dbReference>